<dbReference type="Pfam" id="PF10614">
    <property type="entry name" value="CsgF"/>
    <property type="match status" value="1"/>
</dbReference>
<keyword evidence="6" id="KW-1185">Reference proteome</keyword>
<comment type="caution">
    <text evidence="5">The sequence shown here is derived from an EMBL/GenBank/DDBJ whole genome shotgun (WGS) entry which is preliminary data.</text>
</comment>
<name>A0A4Y4EY23_9GAMM</name>
<feature type="signal peptide" evidence="4">
    <location>
        <begin position="1"/>
        <end position="27"/>
    </location>
</feature>
<dbReference type="AlphaFoldDB" id="A0A4Y4EY23"/>
<dbReference type="RefSeq" id="WP_141317210.1">
    <property type="nucleotide sequence ID" value="NZ_BJOC01000003.1"/>
</dbReference>
<dbReference type="OrthoDB" id="1443407at2"/>
<accession>A0A4Y4EY23</accession>
<evidence type="ECO:0000256" key="2">
    <source>
        <dbReference type="ARBA" id="ARBA00014031"/>
    </source>
</evidence>
<dbReference type="InterPro" id="IPR018893">
    <property type="entry name" value="T8SS_CsgF"/>
</dbReference>
<keyword evidence="3 4" id="KW-0732">Signal</keyword>
<dbReference type="EMBL" id="BJOC01000003">
    <property type="protein sequence ID" value="GED21195.1"/>
    <property type="molecule type" value="Genomic_DNA"/>
</dbReference>
<sequence>MHNKIRCRTAAWVVASFLGSGGLAAQAGELVYEPLNPSFGGDPFVGSYLLNKAQAQDTNTNPDARDFDPTSPTERLVQSLESRMISQLISDVSAGELSEGSFTSNDFGVVVRDDGGQLTIDVTDRVTGDVTTINVGGLGVGDF</sequence>
<evidence type="ECO:0000313" key="6">
    <source>
        <dbReference type="Proteomes" id="UP000319812"/>
    </source>
</evidence>
<evidence type="ECO:0000256" key="3">
    <source>
        <dbReference type="ARBA" id="ARBA00022729"/>
    </source>
</evidence>
<dbReference type="Proteomes" id="UP000319812">
    <property type="component" value="Unassembled WGS sequence"/>
</dbReference>
<proteinExistence type="predicted"/>
<protein>
    <recommendedName>
        <fullName evidence="2">Curli production assembly/transport component CsgF</fullName>
    </recommendedName>
</protein>
<gene>
    <name evidence="5" type="primary">csgF</name>
    <name evidence="5" type="ORF">HHA01_01720</name>
</gene>
<comment type="function">
    <text evidence="1">May be involved in the biogenesis of curli organelles.</text>
</comment>
<reference evidence="5 6" key="1">
    <citation type="submission" date="2019-06" db="EMBL/GenBank/DDBJ databases">
        <title>Whole genome shotgun sequence of Halomonas halmophila NBRC 15537.</title>
        <authorList>
            <person name="Hosoyama A."/>
            <person name="Uohara A."/>
            <person name="Ohji S."/>
            <person name="Ichikawa N."/>
        </authorList>
    </citation>
    <scope>NUCLEOTIDE SEQUENCE [LARGE SCALE GENOMIC DNA]</scope>
    <source>
        <strain evidence="5 6">NBRC 15537</strain>
    </source>
</reference>
<feature type="chain" id="PRO_5021199573" description="Curli production assembly/transport component CsgF" evidence="4">
    <location>
        <begin position="28"/>
        <end position="143"/>
    </location>
</feature>
<organism evidence="5 6">
    <name type="scientific">Halomonas halmophila</name>
    <dbReference type="NCBI Taxonomy" id="252"/>
    <lineage>
        <taxon>Bacteria</taxon>
        <taxon>Pseudomonadati</taxon>
        <taxon>Pseudomonadota</taxon>
        <taxon>Gammaproteobacteria</taxon>
        <taxon>Oceanospirillales</taxon>
        <taxon>Halomonadaceae</taxon>
        <taxon>Halomonas</taxon>
    </lineage>
</organism>
<evidence type="ECO:0000256" key="1">
    <source>
        <dbReference type="ARBA" id="ARBA00003989"/>
    </source>
</evidence>
<evidence type="ECO:0000313" key="5">
    <source>
        <dbReference type="EMBL" id="GED21195.1"/>
    </source>
</evidence>
<evidence type="ECO:0000256" key="4">
    <source>
        <dbReference type="SAM" id="SignalP"/>
    </source>
</evidence>